<feature type="domain" description="WAP" evidence="5">
    <location>
        <begin position="144"/>
        <end position="191"/>
    </location>
</feature>
<feature type="domain" description="WAP" evidence="5">
    <location>
        <begin position="449"/>
        <end position="498"/>
    </location>
</feature>
<name>A0A2G9US93_TELCI</name>
<evidence type="ECO:0000259" key="4">
    <source>
        <dbReference type="PROSITE" id="PS51252"/>
    </source>
</evidence>
<dbReference type="InterPro" id="IPR050514">
    <property type="entry name" value="WAP_four-disulfide_core"/>
</dbReference>
<dbReference type="SMART" id="SM00289">
    <property type="entry name" value="WR1"/>
    <property type="match status" value="4"/>
</dbReference>
<dbReference type="SMART" id="SM00217">
    <property type="entry name" value="WAP"/>
    <property type="match status" value="5"/>
</dbReference>
<feature type="domain" description="Antistasin-like" evidence="4">
    <location>
        <begin position="814"/>
        <end position="839"/>
    </location>
</feature>
<evidence type="ECO:0000313" key="7">
    <source>
        <dbReference type="Proteomes" id="UP000230423"/>
    </source>
</evidence>
<dbReference type="PROSITE" id="PS51252">
    <property type="entry name" value="ANTISTASIN"/>
    <property type="match status" value="3"/>
</dbReference>
<keyword evidence="7" id="KW-1185">Reference proteome</keyword>
<feature type="domain" description="Thyroglobulin type-1" evidence="3">
    <location>
        <begin position="244"/>
        <end position="334"/>
    </location>
</feature>
<evidence type="ECO:0000256" key="1">
    <source>
        <dbReference type="ARBA" id="ARBA00023157"/>
    </source>
</evidence>
<dbReference type="InterPro" id="IPR006150">
    <property type="entry name" value="Cys_repeat_1"/>
</dbReference>
<dbReference type="SUPFAM" id="SSF57256">
    <property type="entry name" value="Elafin-like"/>
    <property type="match status" value="4"/>
</dbReference>
<dbReference type="EMBL" id="KZ345695">
    <property type="protein sequence ID" value="PIO72370.1"/>
    <property type="molecule type" value="Genomic_DNA"/>
</dbReference>
<evidence type="ECO:0000259" key="3">
    <source>
        <dbReference type="PROSITE" id="PS51162"/>
    </source>
</evidence>
<keyword evidence="1" id="KW-1015">Disulfide bond</keyword>
<dbReference type="Gene3D" id="4.10.800.10">
    <property type="entry name" value="Thyroglobulin type-1"/>
    <property type="match status" value="2"/>
</dbReference>
<dbReference type="SMART" id="SM00211">
    <property type="entry name" value="TY"/>
    <property type="match status" value="2"/>
</dbReference>
<evidence type="ECO:0000259" key="5">
    <source>
        <dbReference type="PROSITE" id="PS51390"/>
    </source>
</evidence>
<dbReference type="GO" id="GO:0005615">
    <property type="term" value="C:extracellular space"/>
    <property type="evidence" value="ECO:0007669"/>
    <property type="project" value="TreeGrafter"/>
</dbReference>
<dbReference type="InterPro" id="IPR011061">
    <property type="entry name" value="Hirudin/antistatin"/>
</dbReference>
<dbReference type="Pfam" id="PF02822">
    <property type="entry name" value="Antistasin"/>
    <property type="match status" value="2"/>
</dbReference>
<dbReference type="Gene3D" id="4.10.75.10">
    <property type="entry name" value="Elafin-like"/>
    <property type="match status" value="4"/>
</dbReference>
<feature type="domain" description="Thyroglobulin type-1" evidence="3">
    <location>
        <begin position="721"/>
        <end position="808"/>
    </location>
</feature>
<feature type="domain" description="WAP" evidence="5">
    <location>
        <begin position="703"/>
        <end position="749"/>
    </location>
</feature>
<comment type="caution">
    <text evidence="2">Lacks conserved residue(s) required for the propagation of feature annotation.</text>
</comment>
<sequence>MLDWGERLMGSNPGIMPMVPCAIAPYQPKAFLQHPLLRIHLPSNQKKTTQRASVETCVKVYGLLNPCPVGQPMTLQNGVTALCATSDQCTHDYWCHKDVSVDKVVVMHLCDHEIDSFLGLAHYIHVPLRIGYNGLGFCCAAPEVPSRRGEPCPAVMPLKSARCSSKCTTDYDCGEGKCCFDGCGLSCHSSEAPKIHRVIVPQRRNHHFQPGDVAKHNKGVLSSVVADCPSSVERSLVEKFTNCSTSCESDDDCVGMKRCCRVGCSTQCLYPIRTTPCFHMALTAELYELRKVLRCDRGGKFERMQCDDNGCFCVDIDSGDEISGTRTSDSLPNCRAAHKCPDVVCRTSCPYEFERDANGCRSCRCKNPCATVKCHQGSYCVMAAVNCFQTENCPPQPRCVLNLCPRGEPFISQVGVVETCNSDEQCPSGHWCNQVGFSSTGLCCAMPAKAVHSGTCPPTAPLLHNLSVCGFECRSDDDCQITEKCCYDGCGLHCKAMTSDVSKSGEETKAELVKPGQCPYFDERSCEQPSQVNQCGTDDECAGVQKCCSDGCTKKCLYPENASACVQAKSALQMIGQSDRIQCRPAPRKCFIPLCTIKLECKYGMKKDSNGCDTCECSSPCDGVVCPDTSICVPMPVECISSTCPEVPRCVINPCLIGSPRLDMSTSQPVKCTDNTDCAGSNGSWYCSQYRSDNGVCCPGQEPRWSPGTCPPATTSNSDCSRRCLIDEQCSAGQRCCFNGCGLSCVAAGVHARLAALEIRESDSSIFVPECDSSGEYTSIQAHYGLKWCVDTSGREVPGTKTTHQPNCKAPRACPVRACSKHCPFGYRTDNDGCTVCDCIVPCELVQCQAGFICRMVQPRCYTKDCPPVARCLPNVCPAGEPLIAPGSDHLAECDEQRSCPAGTTTVINHLSTGAAHNKCCRCVRVRRRMPSSGRLSTVRVLFQRLWDELSVRDRSVFLGPRERKEKVEVAILAKSLSISSQPVIVGVQAVATRAPTMVKAVAEIAEPSRPAVEAKNVVTSSIDSHPFNVPVNRRPAISPVRSQKGQKSAVCPANTLHANTVFESMRMDVHIMVSVCAKIHVT</sequence>
<dbReference type="OrthoDB" id="5853592at2759"/>
<dbReference type="SUPFAM" id="SSF57610">
    <property type="entry name" value="Thyroglobulin type-1 domain"/>
    <property type="match status" value="2"/>
</dbReference>
<dbReference type="PANTHER" id="PTHR19441:SF95">
    <property type="entry name" value="PERLWAPIN ISOFORM X1"/>
    <property type="match status" value="1"/>
</dbReference>
<feature type="domain" description="WAP" evidence="5">
    <location>
        <begin position="511"/>
        <end position="560"/>
    </location>
</feature>
<accession>A0A2G9US93</accession>
<dbReference type="PROSITE" id="PS51162">
    <property type="entry name" value="THYROGLOBULIN_1_2"/>
    <property type="match status" value="2"/>
</dbReference>
<dbReference type="InterPro" id="IPR008197">
    <property type="entry name" value="WAP_dom"/>
</dbReference>
<evidence type="ECO:0000313" key="6">
    <source>
        <dbReference type="EMBL" id="PIO72370.1"/>
    </source>
</evidence>
<dbReference type="InterPro" id="IPR028150">
    <property type="entry name" value="Lustrin_cystein"/>
</dbReference>
<dbReference type="Pfam" id="PF00095">
    <property type="entry name" value="WAP"/>
    <property type="match status" value="5"/>
</dbReference>
<gene>
    <name evidence="6" type="ORF">TELCIR_05705</name>
</gene>
<feature type="domain" description="WAP" evidence="5">
    <location>
        <begin position="221"/>
        <end position="272"/>
    </location>
</feature>
<dbReference type="PROSITE" id="PS51390">
    <property type="entry name" value="WAP"/>
    <property type="match status" value="5"/>
</dbReference>
<evidence type="ECO:0000256" key="2">
    <source>
        <dbReference type="PROSITE-ProRule" id="PRU00500"/>
    </source>
</evidence>
<dbReference type="Pfam" id="PF14625">
    <property type="entry name" value="Lustrin_cystein"/>
    <property type="match status" value="3"/>
</dbReference>
<dbReference type="InterPro" id="IPR036645">
    <property type="entry name" value="Elafin-like_sf"/>
</dbReference>
<dbReference type="Proteomes" id="UP000230423">
    <property type="component" value="Unassembled WGS sequence"/>
</dbReference>
<proteinExistence type="predicted"/>
<dbReference type="InterPro" id="IPR004094">
    <property type="entry name" value="Antistasin-like"/>
</dbReference>
<feature type="domain" description="Antistasin-like" evidence="4">
    <location>
        <begin position="583"/>
        <end position="617"/>
    </location>
</feature>
<protein>
    <submittedName>
        <fullName evidence="6">WAP-type 'four-disulfide core</fullName>
    </submittedName>
</protein>
<reference evidence="6 7" key="1">
    <citation type="submission" date="2015-09" db="EMBL/GenBank/DDBJ databases">
        <title>Draft genome of the parasitic nematode Teladorsagia circumcincta isolate WARC Sus (inbred).</title>
        <authorList>
            <person name="Mitreva M."/>
        </authorList>
    </citation>
    <scope>NUCLEOTIDE SEQUENCE [LARGE SCALE GENOMIC DNA]</scope>
    <source>
        <strain evidence="6 7">S</strain>
    </source>
</reference>
<dbReference type="InterPro" id="IPR036857">
    <property type="entry name" value="Thyroglobulin_1_sf"/>
</dbReference>
<dbReference type="InterPro" id="IPR000716">
    <property type="entry name" value="Thyroglobulin_1"/>
</dbReference>
<organism evidence="6 7">
    <name type="scientific">Teladorsagia circumcincta</name>
    <name type="common">Brown stomach worm</name>
    <name type="synonym">Ostertagia circumcincta</name>
    <dbReference type="NCBI Taxonomy" id="45464"/>
    <lineage>
        <taxon>Eukaryota</taxon>
        <taxon>Metazoa</taxon>
        <taxon>Ecdysozoa</taxon>
        <taxon>Nematoda</taxon>
        <taxon>Chromadorea</taxon>
        <taxon>Rhabditida</taxon>
        <taxon>Rhabditina</taxon>
        <taxon>Rhabditomorpha</taxon>
        <taxon>Strongyloidea</taxon>
        <taxon>Trichostrongylidae</taxon>
        <taxon>Teladorsagia</taxon>
    </lineage>
</organism>
<dbReference type="PANTHER" id="PTHR19441">
    <property type="entry name" value="WHEY ACDIC PROTEIN WAP"/>
    <property type="match status" value="1"/>
</dbReference>
<feature type="domain" description="Antistasin-like" evidence="4">
    <location>
        <begin position="340"/>
        <end position="365"/>
    </location>
</feature>
<dbReference type="SUPFAM" id="SSF57262">
    <property type="entry name" value="Leech antihemostatic proteins"/>
    <property type="match status" value="2"/>
</dbReference>
<dbReference type="AlphaFoldDB" id="A0A2G9US93"/>
<dbReference type="GO" id="GO:0004867">
    <property type="term" value="F:serine-type endopeptidase inhibitor activity"/>
    <property type="evidence" value="ECO:0007669"/>
    <property type="project" value="InterPro"/>
</dbReference>
<dbReference type="Pfam" id="PF00086">
    <property type="entry name" value="Thyroglobulin_1"/>
    <property type="match status" value="2"/>
</dbReference>
<dbReference type="CDD" id="cd00191">
    <property type="entry name" value="TY"/>
    <property type="match status" value="2"/>
</dbReference>
<dbReference type="PROSITE" id="PS00484">
    <property type="entry name" value="THYROGLOBULIN_1_1"/>
    <property type="match status" value="1"/>
</dbReference>